<dbReference type="PANTHER" id="PTHR43884:SF22">
    <property type="entry name" value="BLR3437 PROTEIN"/>
    <property type="match status" value="1"/>
</dbReference>
<dbReference type="InterPro" id="IPR046373">
    <property type="entry name" value="Acyl-CoA_Oxase/DH_mid-dom_sf"/>
</dbReference>
<dbReference type="OrthoDB" id="9770681at2"/>
<organism evidence="9 10">
    <name type="scientific">Undibacterium parvum</name>
    <dbReference type="NCBI Taxonomy" id="401471"/>
    <lineage>
        <taxon>Bacteria</taxon>
        <taxon>Pseudomonadati</taxon>
        <taxon>Pseudomonadota</taxon>
        <taxon>Betaproteobacteria</taxon>
        <taxon>Burkholderiales</taxon>
        <taxon>Oxalobacteraceae</taxon>
        <taxon>Undibacterium</taxon>
    </lineage>
</organism>
<proteinExistence type="inferred from homology"/>
<dbReference type="Gene3D" id="1.10.540.10">
    <property type="entry name" value="Acyl-CoA dehydrogenase/oxidase, N-terminal domain"/>
    <property type="match status" value="1"/>
</dbReference>
<accession>A0A3Q9BSY6</accession>
<evidence type="ECO:0000259" key="8">
    <source>
        <dbReference type="Pfam" id="PF02771"/>
    </source>
</evidence>
<comment type="cofactor">
    <cofactor evidence="1">
        <name>FAD</name>
        <dbReference type="ChEBI" id="CHEBI:57692"/>
    </cofactor>
</comment>
<dbReference type="GO" id="GO:0003995">
    <property type="term" value="F:acyl-CoA dehydrogenase activity"/>
    <property type="evidence" value="ECO:0007669"/>
    <property type="project" value="InterPro"/>
</dbReference>
<evidence type="ECO:0000256" key="1">
    <source>
        <dbReference type="ARBA" id="ARBA00001974"/>
    </source>
</evidence>
<evidence type="ECO:0000256" key="4">
    <source>
        <dbReference type="ARBA" id="ARBA00022827"/>
    </source>
</evidence>
<keyword evidence="5" id="KW-0560">Oxidoreductase</keyword>
<dbReference type="PROSITE" id="PS00072">
    <property type="entry name" value="ACYL_COA_DH_1"/>
    <property type="match status" value="1"/>
</dbReference>
<dbReference type="Pfam" id="PF02771">
    <property type="entry name" value="Acyl-CoA_dh_N"/>
    <property type="match status" value="1"/>
</dbReference>
<dbReference type="EMBL" id="CP034464">
    <property type="protein sequence ID" value="AZP13838.1"/>
    <property type="molecule type" value="Genomic_DNA"/>
</dbReference>
<dbReference type="InterPro" id="IPR006089">
    <property type="entry name" value="Acyl-CoA_DH_CS"/>
</dbReference>
<dbReference type="AlphaFoldDB" id="A0A3Q9BSY6"/>
<dbReference type="InterPro" id="IPR036250">
    <property type="entry name" value="AcylCo_DH-like_C"/>
</dbReference>
<dbReference type="SUPFAM" id="SSF47203">
    <property type="entry name" value="Acyl-CoA dehydrogenase C-terminal domain-like"/>
    <property type="match status" value="1"/>
</dbReference>
<gene>
    <name evidence="9" type="ORF">EJN92_18680</name>
</gene>
<evidence type="ECO:0000256" key="5">
    <source>
        <dbReference type="ARBA" id="ARBA00023002"/>
    </source>
</evidence>
<protein>
    <submittedName>
        <fullName evidence="9">Acyl-CoA dehydrogenase</fullName>
    </submittedName>
</protein>
<comment type="similarity">
    <text evidence="2">Belongs to the acyl-CoA dehydrogenase family.</text>
</comment>
<dbReference type="KEGG" id="upv:EJN92_18680"/>
<keyword evidence="4" id="KW-0274">FAD</keyword>
<keyword evidence="10" id="KW-1185">Reference proteome</keyword>
<dbReference type="SUPFAM" id="SSF56645">
    <property type="entry name" value="Acyl-CoA dehydrogenase NM domain-like"/>
    <property type="match status" value="1"/>
</dbReference>
<dbReference type="InterPro" id="IPR009075">
    <property type="entry name" value="AcylCo_DH/oxidase_C"/>
</dbReference>
<name>A0A3Q9BSY6_9BURK</name>
<evidence type="ECO:0000313" key="9">
    <source>
        <dbReference type="EMBL" id="AZP13838.1"/>
    </source>
</evidence>
<dbReference type="InterPro" id="IPR013786">
    <property type="entry name" value="AcylCoA_DH/ox_N"/>
</dbReference>
<dbReference type="InterPro" id="IPR006091">
    <property type="entry name" value="Acyl-CoA_Oxase/DH_mid-dom"/>
</dbReference>
<dbReference type="InterPro" id="IPR009100">
    <property type="entry name" value="AcylCoA_DH/oxidase_NM_dom_sf"/>
</dbReference>
<dbReference type="Gene3D" id="1.20.140.10">
    <property type="entry name" value="Butyryl-CoA Dehydrogenase, subunit A, domain 3"/>
    <property type="match status" value="1"/>
</dbReference>
<keyword evidence="3" id="KW-0285">Flavoprotein</keyword>
<evidence type="ECO:0000313" key="10">
    <source>
        <dbReference type="Proteomes" id="UP000275663"/>
    </source>
</evidence>
<dbReference type="Gene3D" id="2.40.110.10">
    <property type="entry name" value="Butyryl-CoA Dehydrogenase, subunit A, domain 2"/>
    <property type="match status" value="1"/>
</dbReference>
<sequence length="409" mass="43871">MPALTLDISYLEWPFFEPKHRVLQASLDAWAREHIAQTHGADVDQACRDLVAQLAAGGWLQHAIAGRAYGAAEQQIDTRAICLIRETLARHAGLADFAFAMQGLGSGAISLFGSELQKQNYLAKVMQGAAIAAFALSEPEAGSDVAAMQCSANLVDSAEGGHYVLNGEKTWISNGGIADFYVLFARTGEAAGARGISAFIVDATSPGLEIAERIHLMAPHPLARLRLTNCRIPVIQRIGEAGQGFKVAMATLDVFRTSVAAAALGFARRALAEAMQRATSRKMFGQTLADFQLTQAKLAQMATAIDSAALLTYRAAWQRDQGKKVTKEAAMAKLVATENAQQVIDAALQMFGGMGVMSEVPVERLYREIRALRIYEGASEVQQLIIAREMLKDHAALAATVTAAVQDTI</sequence>
<evidence type="ECO:0000259" key="7">
    <source>
        <dbReference type="Pfam" id="PF02770"/>
    </source>
</evidence>
<dbReference type="Proteomes" id="UP000275663">
    <property type="component" value="Chromosome"/>
</dbReference>
<evidence type="ECO:0000256" key="2">
    <source>
        <dbReference type="ARBA" id="ARBA00009347"/>
    </source>
</evidence>
<dbReference type="PANTHER" id="PTHR43884">
    <property type="entry name" value="ACYL-COA DEHYDROGENASE"/>
    <property type="match status" value="1"/>
</dbReference>
<dbReference type="InterPro" id="IPR037069">
    <property type="entry name" value="AcylCoA_DH/ox_N_sf"/>
</dbReference>
<dbReference type="Pfam" id="PF00441">
    <property type="entry name" value="Acyl-CoA_dh_1"/>
    <property type="match status" value="1"/>
</dbReference>
<feature type="domain" description="Acyl-CoA oxidase/dehydrogenase middle" evidence="7">
    <location>
        <begin position="133"/>
        <end position="229"/>
    </location>
</feature>
<evidence type="ECO:0000256" key="3">
    <source>
        <dbReference type="ARBA" id="ARBA00022630"/>
    </source>
</evidence>
<feature type="domain" description="Acyl-CoA dehydrogenase/oxidase N-terminal" evidence="8">
    <location>
        <begin position="18"/>
        <end position="128"/>
    </location>
</feature>
<dbReference type="PROSITE" id="PS00073">
    <property type="entry name" value="ACYL_COA_DH_2"/>
    <property type="match status" value="1"/>
</dbReference>
<reference evidence="9 10" key="1">
    <citation type="journal article" date="2011" name="Int. J. Syst. Evol. Microbiol.">
        <title>Description of Undibacterium oligocarboniphilum sp. nov., isolated from purified water, and Undibacterium pigrum strain CCUG 49012 as the type strain of Undibacterium parvum sp. nov., and emended descriptions of the genus Undibacterium and the species Undibacterium pigrum.</title>
        <authorList>
            <person name="Eder W."/>
            <person name="Wanner G."/>
            <person name="Ludwig W."/>
            <person name="Busse H.J."/>
            <person name="Ziemke-Kageler F."/>
            <person name="Lang E."/>
        </authorList>
    </citation>
    <scope>NUCLEOTIDE SEQUENCE [LARGE SCALE GENOMIC DNA]</scope>
    <source>
        <strain evidence="9 10">DSM 23061</strain>
    </source>
</reference>
<dbReference type="GO" id="GO:0050660">
    <property type="term" value="F:flavin adenine dinucleotide binding"/>
    <property type="evidence" value="ECO:0007669"/>
    <property type="project" value="InterPro"/>
</dbReference>
<dbReference type="RefSeq" id="WP_126129207.1">
    <property type="nucleotide sequence ID" value="NZ_CP034464.1"/>
</dbReference>
<feature type="domain" description="Acyl-CoA dehydrogenase/oxidase C-terminal" evidence="6">
    <location>
        <begin position="242"/>
        <end position="391"/>
    </location>
</feature>
<dbReference type="Pfam" id="PF02770">
    <property type="entry name" value="Acyl-CoA_dh_M"/>
    <property type="match status" value="1"/>
</dbReference>
<dbReference type="FunFam" id="1.20.140.10:FF:000001">
    <property type="entry name" value="Acyl-CoA dehydrogenase"/>
    <property type="match status" value="1"/>
</dbReference>
<evidence type="ECO:0000259" key="6">
    <source>
        <dbReference type="Pfam" id="PF00441"/>
    </source>
</evidence>